<proteinExistence type="predicted"/>
<reference evidence="4" key="1">
    <citation type="submission" date="2023-06" db="EMBL/GenBank/DDBJ databases">
        <title>Genomic analysis of the entomopathogenic nematode Steinernema hermaphroditum.</title>
        <authorList>
            <person name="Schwarz E.M."/>
            <person name="Heppert J.K."/>
            <person name="Baniya A."/>
            <person name="Schwartz H.T."/>
            <person name="Tan C.-H."/>
            <person name="Antoshechkin I."/>
            <person name="Sternberg P.W."/>
            <person name="Goodrich-Blair H."/>
            <person name="Dillman A.R."/>
        </authorList>
    </citation>
    <scope>NUCLEOTIDE SEQUENCE</scope>
    <source>
        <strain evidence="4">PS9179</strain>
        <tissue evidence="4">Whole animal</tissue>
    </source>
</reference>
<dbReference type="Pfam" id="PF00595">
    <property type="entry name" value="PDZ"/>
    <property type="match status" value="1"/>
</dbReference>
<dbReference type="Proteomes" id="UP001175271">
    <property type="component" value="Unassembled WGS sequence"/>
</dbReference>
<evidence type="ECO:0000256" key="1">
    <source>
        <dbReference type="SAM" id="Coils"/>
    </source>
</evidence>
<evidence type="ECO:0000256" key="2">
    <source>
        <dbReference type="SAM" id="MobiDB-lite"/>
    </source>
</evidence>
<comment type="caution">
    <text evidence="4">The sequence shown here is derived from an EMBL/GenBank/DDBJ whole genome shotgun (WGS) entry which is preliminary data.</text>
</comment>
<dbReference type="CDD" id="cd06716">
    <property type="entry name" value="PDZ2-PDZRN4-like"/>
    <property type="match status" value="1"/>
</dbReference>
<sequence>MLLLQLQQLACCLCRTSPEYEEVHMFDYLHSAARCASTQTDDVYSSLDFEQSDYENDQLCQPMDDLTFEDANINYLEYEEVLLQRKPSCARVGLTLCYGASDECDTDIFISEIEAGSVADRDGRVRLGDQILQINGMSIHTRRDAIHQFGNSGSEITLLLARARENEAIYDNECEISEPKSSGRLSVLPESLSPLEQDDGHLTDGNSNNSALEKDSGLSRATDSEAEVLPEPILSQRFSTPLSPPRIPLPRTDESLEQELANLQNEMRTIRLECDRLISKHVSAERRVAEQVAQANCLMNTIDQLSQRNGFSSADQRHKGVVEETSSAYNTGGESCRSTPLKGENLQQHVFENSLKTAQKTQSQNYETPTYQTVEMYSRIYAPKFRLPRLPRCSVTYRGPTAGAKMKSPKSKYRPGDVMYSSPENLAETIALQQRLLREAMVEQANLLKPLVTPIHQQKDDHNKYEWKVKRRSDGTRYIARRPVRSQVLKAREEQLNRERVGLSTDDDAMSELKIGKFWSREERKKHLEKSKERKLRHQQNLAQKNAQTHDPVIVQLSHRKMMRKQGQQLFDKFTTIQEFLAHGSRDPTNSFGGILSVTTV</sequence>
<evidence type="ECO:0000313" key="4">
    <source>
        <dbReference type="EMBL" id="KAK0400306.1"/>
    </source>
</evidence>
<dbReference type="InterPro" id="IPR001478">
    <property type="entry name" value="PDZ"/>
</dbReference>
<dbReference type="InterPro" id="IPR036034">
    <property type="entry name" value="PDZ_sf"/>
</dbReference>
<dbReference type="PROSITE" id="PS50106">
    <property type="entry name" value="PDZ"/>
    <property type="match status" value="1"/>
</dbReference>
<dbReference type="SMART" id="SM00228">
    <property type="entry name" value="PDZ"/>
    <property type="match status" value="1"/>
</dbReference>
<evidence type="ECO:0000313" key="5">
    <source>
        <dbReference type="Proteomes" id="UP001175271"/>
    </source>
</evidence>
<dbReference type="AlphaFoldDB" id="A0AA39LJS2"/>
<gene>
    <name evidence="4" type="ORF">QR680_003447</name>
</gene>
<dbReference type="InterPro" id="IPR051971">
    <property type="entry name" value="E3_ubiquitin-PDZ_ligase"/>
</dbReference>
<evidence type="ECO:0000259" key="3">
    <source>
        <dbReference type="PROSITE" id="PS50106"/>
    </source>
</evidence>
<feature type="domain" description="PDZ" evidence="3">
    <location>
        <begin position="80"/>
        <end position="164"/>
    </location>
</feature>
<protein>
    <recommendedName>
        <fullName evidence="3">PDZ domain-containing protein</fullName>
    </recommendedName>
</protein>
<keyword evidence="5" id="KW-1185">Reference proteome</keyword>
<accession>A0AA39LJS2</accession>
<dbReference type="EMBL" id="JAUCMV010000005">
    <property type="protein sequence ID" value="KAK0400306.1"/>
    <property type="molecule type" value="Genomic_DNA"/>
</dbReference>
<feature type="coiled-coil region" evidence="1">
    <location>
        <begin position="253"/>
        <end position="280"/>
    </location>
</feature>
<dbReference type="Gene3D" id="2.30.42.10">
    <property type="match status" value="1"/>
</dbReference>
<organism evidence="4 5">
    <name type="scientific">Steinernema hermaphroditum</name>
    <dbReference type="NCBI Taxonomy" id="289476"/>
    <lineage>
        <taxon>Eukaryota</taxon>
        <taxon>Metazoa</taxon>
        <taxon>Ecdysozoa</taxon>
        <taxon>Nematoda</taxon>
        <taxon>Chromadorea</taxon>
        <taxon>Rhabditida</taxon>
        <taxon>Tylenchina</taxon>
        <taxon>Panagrolaimomorpha</taxon>
        <taxon>Strongyloidoidea</taxon>
        <taxon>Steinernematidae</taxon>
        <taxon>Steinernema</taxon>
    </lineage>
</organism>
<dbReference type="PANTHER" id="PTHR15545:SF8">
    <property type="entry name" value="SLO-INTERACTING PROTEIN 1"/>
    <property type="match status" value="1"/>
</dbReference>
<feature type="region of interest" description="Disordered" evidence="2">
    <location>
        <begin position="193"/>
        <end position="251"/>
    </location>
</feature>
<dbReference type="SUPFAM" id="SSF50156">
    <property type="entry name" value="PDZ domain-like"/>
    <property type="match status" value="1"/>
</dbReference>
<name>A0AA39LJS2_9BILA</name>
<keyword evidence="1" id="KW-0175">Coiled coil</keyword>
<dbReference type="PANTHER" id="PTHR15545">
    <property type="entry name" value="PDZ DOMAIN CONTAINING RING FINGER PROTEIN 3, 4"/>
    <property type="match status" value="1"/>
</dbReference>